<evidence type="ECO:0000313" key="1">
    <source>
        <dbReference type="EMBL" id="ORX51551.1"/>
    </source>
</evidence>
<keyword evidence="2" id="KW-1185">Reference proteome</keyword>
<proteinExistence type="predicted"/>
<dbReference type="EMBL" id="MCGT01000020">
    <property type="protein sequence ID" value="ORX51551.1"/>
    <property type="molecule type" value="Genomic_DNA"/>
</dbReference>
<gene>
    <name evidence="1" type="ORF">DM01DRAFT_1337067</name>
</gene>
<dbReference type="AlphaFoldDB" id="A0A1X2GDQ1"/>
<organism evidence="1 2">
    <name type="scientific">Hesseltinella vesiculosa</name>
    <dbReference type="NCBI Taxonomy" id="101127"/>
    <lineage>
        <taxon>Eukaryota</taxon>
        <taxon>Fungi</taxon>
        <taxon>Fungi incertae sedis</taxon>
        <taxon>Mucoromycota</taxon>
        <taxon>Mucoromycotina</taxon>
        <taxon>Mucoromycetes</taxon>
        <taxon>Mucorales</taxon>
        <taxon>Cunninghamellaceae</taxon>
        <taxon>Hesseltinella</taxon>
    </lineage>
</organism>
<reference evidence="1 2" key="1">
    <citation type="submission" date="2016-07" db="EMBL/GenBank/DDBJ databases">
        <title>Pervasive Adenine N6-methylation of Active Genes in Fungi.</title>
        <authorList>
            <consortium name="DOE Joint Genome Institute"/>
            <person name="Mondo S.J."/>
            <person name="Dannebaum R.O."/>
            <person name="Kuo R.C."/>
            <person name="Labutti K."/>
            <person name="Haridas S."/>
            <person name="Kuo A."/>
            <person name="Salamov A."/>
            <person name="Ahrendt S.R."/>
            <person name="Lipzen A."/>
            <person name="Sullivan W."/>
            <person name="Andreopoulos W.B."/>
            <person name="Clum A."/>
            <person name="Lindquist E."/>
            <person name="Daum C."/>
            <person name="Ramamoorthy G.K."/>
            <person name="Gryganskyi A."/>
            <person name="Culley D."/>
            <person name="Magnuson J.K."/>
            <person name="James T.Y."/>
            <person name="O'Malley M.A."/>
            <person name="Stajich J.E."/>
            <person name="Spatafora J.W."/>
            <person name="Visel A."/>
            <person name="Grigoriev I.V."/>
        </authorList>
    </citation>
    <scope>NUCLEOTIDE SEQUENCE [LARGE SCALE GENOMIC DNA]</scope>
    <source>
        <strain evidence="1 2">NRRL 3301</strain>
    </source>
</reference>
<dbReference type="Proteomes" id="UP000242146">
    <property type="component" value="Unassembled WGS sequence"/>
</dbReference>
<protein>
    <submittedName>
        <fullName evidence="1">Uncharacterized protein</fullName>
    </submittedName>
</protein>
<comment type="caution">
    <text evidence="1">The sequence shown here is derived from an EMBL/GenBank/DDBJ whole genome shotgun (WGS) entry which is preliminary data.</text>
</comment>
<accession>A0A1X2GDQ1</accession>
<evidence type="ECO:0000313" key="2">
    <source>
        <dbReference type="Proteomes" id="UP000242146"/>
    </source>
</evidence>
<name>A0A1X2GDQ1_9FUNG</name>
<sequence length="163" mass="18058">MDNVSLFQGQYGPTFASLRQLRSKFDLPSTYNRWRACSDVTSSLEVRPSTIWTVYDDEASAHQASQEKYGSKIFQILAKAVVQDYDEPTLNRADIARELKVMQDSCKGDTVPTIVKAIIDLFASGNQIPILGNTGLNVQLTLLASTVSKATAAINEKRKEKLL</sequence>